<keyword evidence="1" id="KW-0812">Transmembrane</keyword>
<evidence type="ECO:0000256" key="1">
    <source>
        <dbReference type="SAM" id="Phobius"/>
    </source>
</evidence>
<comment type="caution">
    <text evidence="2">The sequence shown here is derived from an EMBL/GenBank/DDBJ whole genome shotgun (WGS) entry which is preliminary data.</text>
</comment>
<proteinExistence type="predicted"/>
<dbReference type="EMBL" id="BAABFR010000019">
    <property type="protein sequence ID" value="GAA4389506.1"/>
    <property type="molecule type" value="Genomic_DNA"/>
</dbReference>
<dbReference type="Proteomes" id="UP001500635">
    <property type="component" value="Unassembled WGS sequence"/>
</dbReference>
<organism evidence="2 3">
    <name type="scientific">Tsukamurella soli</name>
    <dbReference type="NCBI Taxonomy" id="644556"/>
    <lineage>
        <taxon>Bacteria</taxon>
        <taxon>Bacillati</taxon>
        <taxon>Actinomycetota</taxon>
        <taxon>Actinomycetes</taxon>
        <taxon>Mycobacteriales</taxon>
        <taxon>Tsukamurellaceae</taxon>
        <taxon>Tsukamurella</taxon>
    </lineage>
</organism>
<dbReference type="RefSeq" id="WP_385921539.1">
    <property type="nucleotide sequence ID" value="NZ_JBHTGI010000001.1"/>
</dbReference>
<keyword evidence="3" id="KW-1185">Reference proteome</keyword>
<feature type="transmembrane region" description="Helical" evidence="1">
    <location>
        <begin position="7"/>
        <end position="30"/>
    </location>
</feature>
<name>A0ABP8JEM7_9ACTN</name>
<dbReference type="Pfam" id="PF04306">
    <property type="entry name" value="DUF456"/>
    <property type="match status" value="1"/>
</dbReference>
<reference evidence="3" key="1">
    <citation type="journal article" date="2019" name="Int. J. Syst. Evol. Microbiol.">
        <title>The Global Catalogue of Microorganisms (GCM) 10K type strain sequencing project: providing services to taxonomists for standard genome sequencing and annotation.</title>
        <authorList>
            <consortium name="The Broad Institute Genomics Platform"/>
            <consortium name="The Broad Institute Genome Sequencing Center for Infectious Disease"/>
            <person name="Wu L."/>
            <person name="Ma J."/>
        </authorList>
    </citation>
    <scope>NUCLEOTIDE SEQUENCE [LARGE SCALE GENOMIC DNA]</scope>
    <source>
        <strain evidence="3">JCM 17688</strain>
    </source>
</reference>
<accession>A0ABP8JEM7</accession>
<evidence type="ECO:0000313" key="3">
    <source>
        <dbReference type="Proteomes" id="UP001500635"/>
    </source>
</evidence>
<feature type="transmembrane region" description="Helical" evidence="1">
    <location>
        <begin position="36"/>
        <end position="56"/>
    </location>
</feature>
<evidence type="ECO:0000313" key="2">
    <source>
        <dbReference type="EMBL" id="GAA4389506.1"/>
    </source>
</evidence>
<sequence>MILVGLTGIVIPVLPGSILVAAAVLVWAFVAGGAAWWVFAVVAAAIVAATVVKCLVAGRTMTAAGIAIIIELATR</sequence>
<protein>
    <submittedName>
        <fullName evidence="2">Uncharacterized protein</fullName>
    </submittedName>
</protein>
<keyword evidence="1" id="KW-1133">Transmembrane helix</keyword>
<dbReference type="InterPro" id="IPR007403">
    <property type="entry name" value="DUF456"/>
</dbReference>
<gene>
    <name evidence="2" type="ORF">GCM10023147_16330</name>
</gene>
<keyword evidence="1" id="KW-0472">Membrane</keyword>